<organism evidence="2 3">
    <name type="scientific">Eragrostis curvula</name>
    <name type="common">weeping love grass</name>
    <dbReference type="NCBI Taxonomy" id="38414"/>
    <lineage>
        <taxon>Eukaryota</taxon>
        <taxon>Viridiplantae</taxon>
        <taxon>Streptophyta</taxon>
        <taxon>Embryophyta</taxon>
        <taxon>Tracheophyta</taxon>
        <taxon>Spermatophyta</taxon>
        <taxon>Magnoliopsida</taxon>
        <taxon>Liliopsida</taxon>
        <taxon>Poales</taxon>
        <taxon>Poaceae</taxon>
        <taxon>PACMAD clade</taxon>
        <taxon>Chloridoideae</taxon>
        <taxon>Eragrostideae</taxon>
        <taxon>Eragrostidinae</taxon>
        <taxon>Eragrostis</taxon>
    </lineage>
</organism>
<gene>
    <name evidence="2" type="ORF">EJB05_50908</name>
</gene>
<dbReference type="PANTHER" id="PTHR31363">
    <property type="entry name" value="TRAF3-INTERACTING PROTEIN 1"/>
    <property type="match status" value="1"/>
</dbReference>
<feature type="compositionally biased region" description="Basic and acidic residues" evidence="1">
    <location>
        <begin position="799"/>
        <end position="814"/>
    </location>
</feature>
<feature type="compositionally biased region" description="Basic and acidic residues" evidence="1">
    <location>
        <begin position="121"/>
        <end position="135"/>
    </location>
</feature>
<feature type="compositionally biased region" description="Basic and acidic residues" evidence="1">
    <location>
        <begin position="39"/>
        <end position="54"/>
    </location>
</feature>
<dbReference type="GO" id="GO:0008017">
    <property type="term" value="F:microtubule binding"/>
    <property type="evidence" value="ECO:0007669"/>
    <property type="project" value="InterPro"/>
</dbReference>
<feature type="compositionally biased region" description="Basic and acidic residues" evidence="1">
    <location>
        <begin position="221"/>
        <end position="285"/>
    </location>
</feature>
<evidence type="ECO:0000313" key="2">
    <source>
        <dbReference type="EMBL" id="TVU03591.1"/>
    </source>
</evidence>
<dbReference type="Proteomes" id="UP000324897">
    <property type="component" value="Unassembled WGS sequence"/>
</dbReference>
<dbReference type="GO" id="GO:0030992">
    <property type="term" value="C:intraciliary transport particle B"/>
    <property type="evidence" value="ECO:0007669"/>
    <property type="project" value="TreeGrafter"/>
</dbReference>
<dbReference type="GO" id="GO:0070507">
    <property type="term" value="P:regulation of microtubule cytoskeleton organization"/>
    <property type="evidence" value="ECO:0007669"/>
    <property type="project" value="TreeGrafter"/>
</dbReference>
<evidence type="ECO:0000313" key="3">
    <source>
        <dbReference type="Proteomes" id="UP000324897"/>
    </source>
</evidence>
<accession>A0A5J9SYL0</accession>
<name>A0A5J9SYL0_9POAL</name>
<feature type="compositionally biased region" description="Basic and acidic residues" evidence="1">
    <location>
        <begin position="387"/>
        <end position="405"/>
    </location>
</feature>
<dbReference type="AlphaFoldDB" id="A0A5J9SYL0"/>
<evidence type="ECO:0000256" key="1">
    <source>
        <dbReference type="SAM" id="MobiDB-lite"/>
    </source>
</evidence>
<feature type="compositionally biased region" description="Basic and acidic residues" evidence="1">
    <location>
        <begin position="821"/>
        <end position="833"/>
    </location>
</feature>
<feature type="region of interest" description="Disordered" evidence="1">
    <location>
        <begin position="1"/>
        <end position="313"/>
    </location>
</feature>
<feature type="compositionally biased region" description="Basic residues" evidence="1">
    <location>
        <begin position="189"/>
        <end position="205"/>
    </location>
</feature>
<dbReference type="Gramene" id="TVU03591">
    <property type="protein sequence ID" value="TVU03591"/>
    <property type="gene ID" value="EJB05_50908"/>
</dbReference>
<feature type="compositionally biased region" description="Polar residues" evidence="1">
    <location>
        <begin position="162"/>
        <end position="175"/>
    </location>
</feature>
<feature type="compositionally biased region" description="Basic and acidic residues" evidence="1">
    <location>
        <begin position="143"/>
        <end position="155"/>
    </location>
</feature>
<dbReference type="InterPro" id="IPR018799">
    <property type="entry name" value="TRAF3IP1"/>
</dbReference>
<sequence length="933" mass="104915">MPGGGRNKRGGSWASSGRSVRQKSEEEDPGKGRNLVVDEAERQEQGAKSREQKRQKAALSTQEEEAVAALGKQHEAAGLSKQEEAAASSKEVALGKQHEEAAGLNKQQEALALSKEVALGKQHEEAAGLSKHEEAATAAQKQQKGDVTKELLEAGKKHHQQEQPAYSSANSSNSFGKEVSGDTAASAPNKKRNKIRAQKRKQASLRKKEEEEATAQNDQEAAFKRKQEDELGRLKQKHEEEIERLKQKHGQEIKAMEKKHEEEAEELQKRQGQDHVEAEESKKSLQAEQLLHPADPYSPVEVNSPPTHTSAPFVVVANKGMDLLEMHRDYLPEYSGTGKSKAEKSNLRKINKNQGEDLQKKLNQEEELKKLKGQKLRKLDDDEEEEEVHKKQQQQEEEGLKRNLDRSLTKDGVSYAESAKKAVREAEMIAQQRAETASHEEARAKQQAELELKKKRAAAADLEKRFINFLTRFVREGTEGFFYKSLVKFMNEIRLFNLNVDFQDILMAGEVQLGVDLVNANSCEVSLLPAVRSFLSAEGLGPTEAINWKAELTIYRMPHYIDPVSKLMEIHDNLVISFSNIFGEGHCGYTLAPLTSALFGGFADQIFDGHEMGRTWNGKFRPDEMYVVDKSYYVIAQKPEMLTGDADAVFRSKKDDLKHLVGQFRSRLDCRKPEKRQEEAKDSDYPLYFPELCKDIETADIYELGEPWFRVYIVHHPSLKMPLTRHNFVCDARLALQKPYSSIPSELKKIIEMNPVLRKDRFDDWRGPIEDSNINLLTHVYEFVLDGVKGEQDQAGGAKGKEGGAARGKGKEGRASGVKGKIGETHGKGTEAHERERFTGDIRVLKIFEETTGLQGQGPLMDLNCSWVLVCCSGTEKSMEVGSLARVPSCVVPNLFRRWESARMIFASYLFYRLEQSCCCKLLKLRSVAIDLA</sequence>
<dbReference type="PANTHER" id="PTHR31363:SF0">
    <property type="entry name" value="TRAF3-INTERACTING PROTEIN 1"/>
    <property type="match status" value="1"/>
</dbReference>
<keyword evidence="3" id="KW-1185">Reference proteome</keyword>
<reference evidence="2 3" key="1">
    <citation type="journal article" date="2019" name="Sci. Rep.">
        <title>A high-quality genome of Eragrostis curvula grass provides insights into Poaceae evolution and supports new strategies to enhance forage quality.</title>
        <authorList>
            <person name="Carballo J."/>
            <person name="Santos B.A.C.M."/>
            <person name="Zappacosta D."/>
            <person name="Garbus I."/>
            <person name="Selva J.P."/>
            <person name="Gallo C.A."/>
            <person name="Diaz A."/>
            <person name="Albertini E."/>
            <person name="Caccamo M."/>
            <person name="Echenique V."/>
        </authorList>
    </citation>
    <scope>NUCLEOTIDE SEQUENCE [LARGE SCALE GENOMIC DNA]</scope>
    <source>
        <strain evidence="3">cv. Victoria</strain>
        <tissue evidence="2">Leaf</tissue>
    </source>
</reference>
<comment type="caution">
    <text evidence="2">The sequence shown here is derived from an EMBL/GenBank/DDBJ whole genome shotgun (WGS) entry which is preliminary data.</text>
</comment>
<protein>
    <submittedName>
        <fullName evidence="2">Uncharacterized protein</fullName>
    </submittedName>
</protein>
<feature type="region of interest" description="Disordered" evidence="1">
    <location>
        <begin position="332"/>
        <end position="405"/>
    </location>
</feature>
<proteinExistence type="predicted"/>
<feature type="compositionally biased region" description="Basic and acidic residues" evidence="1">
    <location>
        <begin position="354"/>
        <end position="370"/>
    </location>
</feature>
<dbReference type="EMBL" id="RWGY01000165">
    <property type="protein sequence ID" value="TVU03591.1"/>
    <property type="molecule type" value="Genomic_DNA"/>
</dbReference>
<feature type="region of interest" description="Disordered" evidence="1">
    <location>
        <begin position="792"/>
        <end position="833"/>
    </location>
</feature>